<feature type="compositionally biased region" description="Basic and acidic residues" evidence="7">
    <location>
        <begin position="232"/>
        <end position="249"/>
    </location>
</feature>
<feature type="compositionally biased region" description="Polar residues" evidence="7">
    <location>
        <begin position="53"/>
        <end position="62"/>
    </location>
</feature>
<evidence type="ECO:0000256" key="5">
    <source>
        <dbReference type="ARBA" id="ARBA00038392"/>
    </source>
</evidence>
<keyword evidence="9" id="KW-1185">Reference proteome</keyword>
<dbReference type="GO" id="GO:0051123">
    <property type="term" value="P:RNA polymerase II preinitiation complex assembly"/>
    <property type="evidence" value="ECO:0007669"/>
    <property type="project" value="TreeGrafter"/>
</dbReference>
<feature type="region of interest" description="Disordered" evidence="7">
    <location>
        <begin position="84"/>
        <end position="107"/>
    </location>
</feature>
<feature type="compositionally biased region" description="Basic residues" evidence="7">
    <location>
        <begin position="1"/>
        <end position="10"/>
    </location>
</feature>
<evidence type="ECO:0000256" key="7">
    <source>
        <dbReference type="SAM" id="MobiDB-lite"/>
    </source>
</evidence>
<evidence type="ECO:0000313" key="9">
    <source>
        <dbReference type="Proteomes" id="UP000326565"/>
    </source>
</evidence>
<dbReference type="Gene3D" id="1.10.20.10">
    <property type="entry name" value="Histone, subunit A"/>
    <property type="match status" value="1"/>
</dbReference>
<feature type="compositionally biased region" description="Pro residues" evidence="7">
    <location>
        <begin position="12"/>
        <end position="24"/>
    </location>
</feature>
<dbReference type="FunFam" id="1.10.20.10:FF:000067">
    <property type="entry name" value="Transcription initiation factor TFIID subunit 13"/>
    <property type="match status" value="1"/>
</dbReference>
<evidence type="ECO:0000313" key="8">
    <source>
        <dbReference type="EMBL" id="KAB8068145.1"/>
    </source>
</evidence>
<dbReference type="InterPro" id="IPR009072">
    <property type="entry name" value="Histone-fold"/>
</dbReference>
<accession>A0A5N5WK24</accession>
<evidence type="ECO:0000256" key="6">
    <source>
        <dbReference type="ARBA" id="ARBA00040136"/>
    </source>
</evidence>
<keyword evidence="4" id="KW-0539">Nucleus</keyword>
<dbReference type="SUPFAM" id="SSF47113">
    <property type="entry name" value="Histone-fold"/>
    <property type="match status" value="1"/>
</dbReference>
<sequence length="277" mass="30866">MSANPSHRRVQLPPPRPNVQPPTAPTFRGRPSLLPLASHPARRVLQAPPPRQPSSGHVSSQLAPPWPFNPQETALIRAGYRPAFKPNTAKNEDPAPVANSLKTKRRCSMAEPRARAARHKGQMNFASELRLLLLAYGDPSPHPSFPSEPLPETVRVLDEIVTDFILEMCHGAAQYAAYSRRQKIKVDDFRFALRRDPNKLGRVQELLRMERELKEARKAFDQNDDQVGNLKDAGKKGLDELGENADGKKSKGKGKKNARRDSDATEDTTVSKKRKTG</sequence>
<dbReference type="PANTHER" id="PTHR11380:SF5">
    <property type="entry name" value="TRANSCRIPTION INITIATION FACTOR TFIID SUBUNIT 13"/>
    <property type="match status" value="1"/>
</dbReference>
<dbReference type="OrthoDB" id="10266074at2759"/>
<comment type="similarity">
    <text evidence="5">Belongs to the TAF13 family.</text>
</comment>
<dbReference type="PANTHER" id="PTHR11380">
    <property type="entry name" value="TRANSCRIPTION INITIATION FACTOR TFIID/SUPT3-RELATED"/>
    <property type="match status" value="1"/>
</dbReference>
<evidence type="ECO:0000256" key="1">
    <source>
        <dbReference type="ARBA" id="ARBA00004123"/>
    </source>
</evidence>
<feature type="region of interest" description="Disordered" evidence="7">
    <location>
        <begin position="218"/>
        <end position="277"/>
    </location>
</feature>
<dbReference type="GO" id="GO:0005669">
    <property type="term" value="C:transcription factor TFIID complex"/>
    <property type="evidence" value="ECO:0007669"/>
    <property type="project" value="TreeGrafter"/>
</dbReference>
<gene>
    <name evidence="8" type="ORF">BDV29DRAFT_185067</name>
</gene>
<evidence type="ECO:0000256" key="2">
    <source>
        <dbReference type="ARBA" id="ARBA00023015"/>
    </source>
</evidence>
<keyword evidence="3" id="KW-0804">Transcription</keyword>
<dbReference type="EMBL" id="ML732414">
    <property type="protein sequence ID" value="KAB8068145.1"/>
    <property type="molecule type" value="Genomic_DNA"/>
</dbReference>
<dbReference type="Proteomes" id="UP000326565">
    <property type="component" value="Unassembled WGS sequence"/>
</dbReference>
<keyword evidence="8" id="KW-0648">Protein biosynthesis</keyword>
<evidence type="ECO:0000256" key="3">
    <source>
        <dbReference type="ARBA" id="ARBA00023163"/>
    </source>
</evidence>
<evidence type="ECO:0000256" key="4">
    <source>
        <dbReference type="ARBA" id="ARBA00023242"/>
    </source>
</evidence>
<dbReference type="GO" id="GO:0003743">
    <property type="term" value="F:translation initiation factor activity"/>
    <property type="evidence" value="ECO:0007669"/>
    <property type="project" value="UniProtKB-KW"/>
</dbReference>
<reference evidence="8 9" key="1">
    <citation type="submission" date="2019-04" db="EMBL/GenBank/DDBJ databases">
        <title>Friends and foes A comparative genomics study of 23 Aspergillus species from section Flavi.</title>
        <authorList>
            <consortium name="DOE Joint Genome Institute"/>
            <person name="Kjaerbolling I."/>
            <person name="Vesth T."/>
            <person name="Frisvad J.C."/>
            <person name="Nybo J.L."/>
            <person name="Theobald S."/>
            <person name="Kildgaard S."/>
            <person name="Isbrandt T."/>
            <person name="Kuo A."/>
            <person name="Sato A."/>
            <person name="Lyhne E.K."/>
            <person name="Kogle M.E."/>
            <person name="Wiebenga A."/>
            <person name="Kun R.S."/>
            <person name="Lubbers R.J."/>
            <person name="Makela M.R."/>
            <person name="Barry K."/>
            <person name="Chovatia M."/>
            <person name="Clum A."/>
            <person name="Daum C."/>
            <person name="Haridas S."/>
            <person name="He G."/>
            <person name="LaButti K."/>
            <person name="Lipzen A."/>
            <person name="Mondo S."/>
            <person name="Riley R."/>
            <person name="Salamov A."/>
            <person name="Simmons B.A."/>
            <person name="Magnuson J.K."/>
            <person name="Henrissat B."/>
            <person name="Mortensen U.H."/>
            <person name="Larsen T.O."/>
            <person name="Devries R.P."/>
            <person name="Grigoriev I.V."/>
            <person name="Machida M."/>
            <person name="Baker S.E."/>
            <person name="Andersen M.R."/>
        </authorList>
    </citation>
    <scope>NUCLEOTIDE SEQUENCE [LARGE SCALE GENOMIC DNA]</scope>
    <source>
        <strain evidence="8 9">CBS 151.66</strain>
    </source>
</reference>
<organism evidence="8 9">
    <name type="scientific">Aspergillus leporis</name>
    <dbReference type="NCBI Taxonomy" id="41062"/>
    <lineage>
        <taxon>Eukaryota</taxon>
        <taxon>Fungi</taxon>
        <taxon>Dikarya</taxon>
        <taxon>Ascomycota</taxon>
        <taxon>Pezizomycotina</taxon>
        <taxon>Eurotiomycetes</taxon>
        <taxon>Eurotiomycetidae</taxon>
        <taxon>Eurotiales</taxon>
        <taxon>Aspergillaceae</taxon>
        <taxon>Aspergillus</taxon>
        <taxon>Aspergillus subgen. Circumdati</taxon>
    </lineage>
</organism>
<keyword evidence="2" id="KW-0805">Transcription regulation</keyword>
<dbReference type="GO" id="GO:0046982">
    <property type="term" value="F:protein heterodimerization activity"/>
    <property type="evidence" value="ECO:0007669"/>
    <property type="project" value="InterPro"/>
</dbReference>
<name>A0A5N5WK24_9EURO</name>
<dbReference type="CDD" id="cd07978">
    <property type="entry name" value="HFD_TAF13"/>
    <property type="match status" value="1"/>
</dbReference>
<proteinExistence type="inferred from homology"/>
<keyword evidence="8" id="KW-0396">Initiation factor</keyword>
<comment type="subcellular location">
    <subcellularLocation>
        <location evidence="1">Nucleus</location>
    </subcellularLocation>
</comment>
<dbReference type="InterPro" id="IPR003195">
    <property type="entry name" value="TFIID_TAF13"/>
</dbReference>
<dbReference type="Pfam" id="PF02269">
    <property type="entry name" value="TFIID-18kDa"/>
    <property type="match status" value="1"/>
</dbReference>
<feature type="region of interest" description="Disordered" evidence="7">
    <location>
        <begin position="1"/>
        <end position="69"/>
    </location>
</feature>
<dbReference type="AlphaFoldDB" id="A0A5N5WK24"/>
<protein>
    <recommendedName>
        <fullName evidence="6">Transcription initiation factor TFIID subunit 13</fullName>
    </recommendedName>
</protein>